<comment type="catalytic activity">
    <reaction evidence="5">
        <text>beta-D-fructose 6-phosphate + ATP = beta-D-fructose 2,6-bisphosphate + ADP + H(+)</text>
        <dbReference type="Rhea" id="RHEA:15653"/>
        <dbReference type="ChEBI" id="CHEBI:15378"/>
        <dbReference type="ChEBI" id="CHEBI:30616"/>
        <dbReference type="ChEBI" id="CHEBI:57634"/>
        <dbReference type="ChEBI" id="CHEBI:58579"/>
        <dbReference type="ChEBI" id="CHEBI:456216"/>
        <dbReference type="EC" id="2.7.1.105"/>
    </reaction>
</comment>
<dbReference type="InterPro" id="IPR027417">
    <property type="entry name" value="P-loop_NTPase"/>
</dbReference>
<dbReference type="STRING" id="653667.S9XAY6"/>
<dbReference type="InterPro" id="IPR001345">
    <property type="entry name" value="PG/BPGM_mutase_AS"/>
</dbReference>
<keyword evidence="10" id="KW-1185">Reference proteome</keyword>
<dbReference type="PANTHER" id="PTHR10606:SF32">
    <property type="entry name" value="6-PHOSPHOFRUCTO-2-KINASE 1"/>
    <property type="match status" value="1"/>
</dbReference>
<dbReference type="OrthoDB" id="267323at2759"/>
<dbReference type="Pfam" id="PF01591">
    <property type="entry name" value="6PF2K"/>
    <property type="match status" value="1"/>
</dbReference>
<keyword evidence="4" id="KW-0067">ATP-binding</keyword>
<accession>S9XAY6</accession>
<keyword evidence="3" id="KW-0808">Transferase</keyword>
<dbReference type="Pfam" id="PF00300">
    <property type="entry name" value="His_Phos_1"/>
    <property type="match status" value="1"/>
</dbReference>
<keyword evidence="2" id="KW-0547">Nucleotide-binding</keyword>
<dbReference type="InterPro" id="IPR003094">
    <property type="entry name" value="6Pfruct_kin"/>
</dbReference>
<dbReference type="InterPro" id="IPR013078">
    <property type="entry name" value="His_Pase_superF_clade-1"/>
</dbReference>
<feature type="compositionally biased region" description="Polar residues" evidence="7">
    <location>
        <begin position="1"/>
        <end position="10"/>
    </location>
</feature>
<dbReference type="AlphaFoldDB" id="S9XAY6"/>
<evidence type="ECO:0000259" key="8">
    <source>
        <dbReference type="Pfam" id="PF01591"/>
    </source>
</evidence>
<feature type="region of interest" description="Disordered" evidence="7">
    <location>
        <begin position="1"/>
        <end position="116"/>
    </location>
</feature>
<feature type="compositionally biased region" description="Polar residues" evidence="7">
    <location>
        <begin position="172"/>
        <end position="189"/>
    </location>
</feature>
<dbReference type="OMA" id="HAYRYNE"/>
<dbReference type="PIRSF" id="PIRSF000709">
    <property type="entry name" value="6PFK_2-Ptase"/>
    <property type="match status" value="1"/>
</dbReference>
<evidence type="ECO:0000256" key="4">
    <source>
        <dbReference type="ARBA" id="ARBA00022840"/>
    </source>
</evidence>
<evidence type="ECO:0000256" key="5">
    <source>
        <dbReference type="ARBA" id="ARBA00052669"/>
    </source>
</evidence>
<feature type="compositionally biased region" description="Polar residues" evidence="7">
    <location>
        <begin position="55"/>
        <end position="76"/>
    </location>
</feature>
<dbReference type="eggNOG" id="KOG0234">
    <property type="taxonomic scope" value="Eukaryota"/>
</dbReference>
<dbReference type="FunFam" id="3.40.50.300:FF:000644">
    <property type="entry name" value="GpmB, Fructose-2,6-bisphosphatase"/>
    <property type="match status" value="1"/>
</dbReference>
<dbReference type="Gene3D" id="3.40.50.300">
    <property type="entry name" value="P-loop containing nucleotide triphosphate hydrolases"/>
    <property type="match status" value="1"/>
</dbReference>
<sequence>MSTPNSQRETSFFKDDQLVQSPVSSPSLHESPTSSPSLSPSFQNLKDLNGPRLPSQLTQNDTDSMQAAPSRETNVSTKKENTTPPRPSTSTSPNASSLTSSDSSPVPFQLNPQHKPQRMASEGYFAMPKQVSSLRTEYRPASLHHVPSFHSPGDSTPPSPLMLAQSMKRKGSTMSIPGQTSSVYSNPNSEGEGAGPEEKLVIIMVGLPARGKSYIVNKLVRYYNWLQYNCKAFNVGNHRRKQAFHGHDDASFFDPSNPETSKIREDMAMNTLSALLDWFENENGVVGIFDATNSTASRRKAIVEHLKNVPYVTTLFIESVCNDEQLIAANMRMKLFGPDYKNMDPEKSLRDFQERVRLYEQKYEPLGKFEEDLNLRYIKVIDVGKKVVAFNIRGFLAGQAVFFLLNFNLSPRQIWVTRHGESLDNTMGRIGGNASLTKLGKQYGEDLAMFIETKRAEFQDRLFFDVTRESNLMNHGNLSFQGKTYNSSFNNLYSTEHAVSTPIELDPEDEEKIIKPFSVWTSMMKRSMETAAYFDDEQYDIKAMRMLNEICSGICDQHTYEEIKNNYPDEYEARALDKLNYRYPGSGGESYLDVIYRLQSVIVEIERMKHHVLVIGHRVITRIIIAYFLGCRREDIAHLNVPLHTVYCIEPQPYGTNFYQYNYDPQTRTFTRVPFHV</sequence>
<dbReference type="SUPFAM" id="SSF52540">
    <property type="entry name" value="P-loop containing nucleoside triphosphate hydrolases"/>
    <property type="match status" value="1"/>
</dbReference>
<dbReference type="PANTHER" id="PTHR10606">
    <property type="entry name" value="6-PHOSPHOFRUCTO-2-KINASE/FRUCTOSE-2,6-BISPHOSPHATASE"/>
    <property type="match status" value="1"/>
</dbReference>
<evidence type="ECO:0000256" key="7">
    <source>
        <dbReference type="SAM" id="MobiDB-lite"/>
    </source>
</evidence>
<dbReference type="GeneID" id="25034900"/>
<dbReference type="SMART" id="SM00855">
    <property type="entry name" value="PGAM"/>
    <property type="match status" value="1"/>
</dbReference>
<evidence type="ECO:0000313" key="9">
    <source>
        <dbReference type="EMBL" id="EPY50896.1"/>
    </source>
</evidence>
<protein>
    <recommendedName>
        <fullName evidence="1">6-phosphofructo-2-kinase</fullName>
        <ecNumber evidence="1">2.7.1.105</ecNumber>
    </recommendedName>
</protein>
<dbReference type="InterPro" id="IPR013079">
    <property type="entry name" value="6Phosfructo_kin"/>
</dbReference>
<dbReference type="GO" id="GO:0006003">
    <property type="term" value="P:fructose 2,6-bisphosphate metabolic process"/>
    <property type="evidence" value="ECO:0007669"/>
    <property type="project" value="InterPro"/>
</dbReference>
<organism evidence="9 10">
    <name type="scientific">Schizosaccharomyces cryophilus (strain OY26 / ATCC MYA-4695 / CBS 11777 / NBRC 106824 / NRRL Y48691)</name>
    <name type="common">Fission yeast</name>
    <dbReference type="NCBI Taxonomy" id="653667"/>
    <lineage>
        <taxon>Eukaryota</taxon>
        <taxon>Fungi</taxon>
        <taxon>Dikarya</taxon>
        <taxon>Ascomycota</taxon>
        <taxon>Taphrinomycotina</taxon>
        <taxon>Schizosaccharomycetes</taxon>
        <taxon>Schizosaccharomycetales</taxon>
        <taxon>Schizosaccharomycetaceae</taxon>
        <taxon>Schizosaccharomyces</taxon>
    </lineage>
</organism>
<evidence type="ECO:0000256" key="1">
    <source>
        <dbReference type="ARBA" id="ARBA00012130"/>
    </source>
</evidence>
<dbReference type="PRINTS" id="PR00991">
    <property type="entry name" value="6PFRUCTKNASE"/>
</dbReference>
<feature type="compositionally biased region" description="Low complexity" evidence="7">
    <location>
        <begin position="88"/>
        <end position="105"/>
    </location>
</feature>
<feature type="region of interest" description="Disordered" evidence="7">
    <location>
        <begin position="172"/>
        <end position="194"/>
    </location>
</feature>
<proteinExistence type="predicted"/>
<feature type="compositionally biased region" description="Low complexity" evidence="7">
    <location>
        <begin position="24"/>
        <end position="41"/>
    </location>
</feature>
<dbReference type="SUPFAM" id="SSF53254">
    <property type="entry name" value="Phosphoglycerate mutase-like"/>
    <property type="match status" value="1"/>
</dbReference>
<dbReference type="EMBL" id="KE546992">
    <property type="protein sequence ID" value="EPY50896.1"/>
    <property type="molecule type" value="Genomic_DNA"/>
</dbReference>
<dbReference type="GO" id="GO:0003873">
    <property type="term" value="F:6-phosphofructo-2-kinase activity"/>
    <property type="evidence" value="ECO:0007669"/>
    <property type="project" value="UniProtKB-EC"/>
</dbReference>
<comment type="function">
    <text evidence="6">Synthesis of fructose 2,6-bisphosphate.</text>
</comment>
<dbReference type="Gene3D" id="3.40.50.1240">
    <property type="entry name" value="Phosphoglycerate mutase-like"/>
    <property type="match status" value="1"/>
</dbReference>
<gene>
    <name evidence="9" type="ORF">SPOG_00568</name>
</gene>
<keyword evidence="3" id="KW-0418">Kinase</keyword>
<evidence type="ECO:0000313" key="10">
    <source>
        <dbReference type="Proteomes" id="UP000015464"/>
    </source>
</evidence>
<reference evidence="9 10" key="1">
    <citation type="journal article" date="2011" name="Science">
        <title>Comparative functional genomics of the fission yeasts.</title>
        <authorList>
            <person name="Rhind N."/>
            <person name="Chen Z."/>
            <person name="Yassour M."/>
            <person name="Thompson D.A."/>
            <person name="Haas B.J."/>
            <person name="Habib N."/>
            <person name="Wapinski I."/>
            <person name="Roy S."/>
            <person name="Lin M.F."/>
            <person name="Heiman D.I."/>
            <person name="Young S.K."/>
            <person name="Furuya K."/>
            <person name="Guo Y."/>
            <person name="Pidoux A."/>
            <person name="Chen H.M."/>
            <person name="Robbertse B."/>
            <person name="Goldberg J.M."/>
            <person name="Aoki K."/>
            <person name="Bayne E.H."/>
            <person name="Berlin A.M."/>
            <person name="Desjardins C.A."/>
            <person name="Dobbs E."/>
            <person name="Dukaj L."/>
            <person name="Fan L."/>
            <person name="FitzGerald M.G."/>
            <person name="French C."/>
            <person name="Gujja S."/>
            <person name="Hansen K."/>
            <person name="Keifenheim D."/>
            <person name="Levin J.Z."/>
            <person name="Mosher R.A."/>
            <person name="Mueller C.A."/>
            <person name="Pfiffner J."/>
            <person name="Priest M."/>
            <person name="Russ C."/>
            <person name="Smialowska A."/>
            <person name="Swoboda P."/>
            <person name="Sykes S.M."/>
            <person name="Vaughn M."/>
            <person name="Vengrova S."/>
            <person name="Yoder R."/>
            <person name="Zeng Q."/>
            <person name="Allshire R."/>
            <person name="Baulcombe D."/>
            <person name="Birren B.W."/>
            <person name="Brown W."/>
            <person name="Ekwall K."/>
            <person name="Kellis M."/>
            <person name="Leatherwood J."/>
            <person name="Levin H."/>
            <person name="Margalit H."/>
            <person name="Martienssen R."/>
            <person name="Nieduszynski C.A."/>
            <person name="Spatafora J.W."/>
            <person name="Friedman N."/>
            <person name="Dalgaard J.Z."/>
            <person name="Baumann P."/>
            <person name="Niki H."/>
            <person name="Regev A."/>
            <person name="Nusbaum C."/>
        </authorList>
    </citation>
    <scope>NUCLEOTIDE SEQUENCE [LARGE SCALE GENOMIC DNA]</scope>
    <source>
        <strain evidence="10">OY26 / ATCC MYA-4695 / CBS 11777 / NBRC 106824 / NRRL Y48691</strain>
    </source>
</reference>
<dbReference type="GO" id="GO:0006000">
    <property type="term" value="P:fructose metabolic process"/>
    <property type="evidence" value="ECO:0007669"/>
    <property type="project" value="InterPro"/>
</dbReference>
<dbReference type="PROSITE" id="PS00175">
    <property type="entry name" value="PG_MUTASE"/>
    <property type="match status" value="1"/>
</dbReference>
<dbReference type="GO" id="GO:0005829">
    <property type="term" value="C:cytosol"/>
    <property type="evidence" value="ECO:0007669"/>
    <property type="project" value="TreeGrafter"/>
</dbReference>
<dbReference type="CDD" id="cd07067">
    <property type="entry name" value="HP_PGM_like"/>
    <property type="match status" value="1"/>
</dbReference>
<dbReference type="HOGENOM" id="CLU_006383_3_1_1"/>
<feature type="domain" description="6-phosphofructo-2-kinase" evidence="8">
    <location>
        <begin position="197"/>
        <end position="411"/>
    </location>
</feature>
<dbReference type="InterPro" id="IPR029033">
    <property type="entry name" value="His_PPase_superfam"/>
</dbReference>
<evidence type="ECO:0000256" key="3">
    <source>
        <dbReference type="ARBA" id="ARBA00022777"/>
    </source>
</evidence>
<dbReference type="Proteomes" id="UP000015464">
    <property type="component" value="Unassembled WGS sequence"/>
</dbReference>
<dbReference type="EC" id="2.7.1.105" evidence="1"/>
<evidence type="ECO:0000256" key="2">
    <source>
        <dbReference type="ARBA" id="ARBA00022741"/>
    </source>
</evidence>
<evidence type="ECO:0000256" key="6">
    <source>
        <dbReference type="ARBA" id="ARBA00053562"/>
    </source>
</evidence>
<dbReference type="RefSeq" id="XP_013024197.1">
    <property type="nucleotide sequence ID" value="XM_013168743.1"/>
</dbReference>
<dbReference type="GO" id="GO:0005524">
    <property type="term" value="F:ATP binding"/>
    <property type="evidence" value="ECO:0007669"/>
    <property type="project" value="UniProtKB-KW"/>
</dbReference>
<name>S9XAY6_SCHCR</name>